<dbReference type="AlphaFoldDB" id="A0A5E7SYH5"/>
<feature type="binding site" evidence="7">
    <location>
        <position position="51"/>
    </location>
    <ligand>
        <name>ATP</name>
        <dbReference type="ChEBI" id="CHEBI:30616"/>
    </ligand>
</feature>
<dbReference type="GO" id="GO:0051082">
    <property type="term" value="F:unfolded protein binding"/>
    <property type="evidence" value="ECO:0007669"/>
    <property type="project" value="UniProtKB-UniRule"/>
</dbReference>
<dbReference type="SUPFAM" id="SSF48592">
    <property type="entry name" value="GroEL equatorial domain-like"/>
    <property type="match status" value="1"/>
</dbReference>
<keyword evidence="2 7" id="KW-0963">Cytoplasm</keyword>
<dbReference type="PANTHER" id="PTHR45633">
    <property type="entry name" value="60 KDA HEAT SHOCK PROTEIN, MITOCHONDRIAL"/>
    <property type="match status" value="1"/>
</dbReference>
<evidence type="ECO:0000256" key="5">
    <source>
        <dbReference type="ARBA" id="ARBA00023186"/>
    </source>
</evidence>
<reference evidence="10 11" key="1">
    <citation type="submission" date="2019-09" db="EMBL/GenBank/DDBJ databases">
        <authorList>
            <person name="Chandra G."/>
            <person name="Truman W A."/>
        </authorList>
    </citation>
    <scope>NUCLEOTIDE SEQUENCE [LARGE SCALE GENOMIC DNA]</scope>
    <source>
        <strain evidence="10">PS938</strain>
    </source>
</reference>
<name>A0A5E7SYH5_PSEFL</name>
<keyword evidence="4 7" id="KW-0067">ATP-binding</keyword>
<dbReference type="NCBIfam" id="TIGR02348">
    <property type="entry name" value="GroEL"/>
    <property type="match status" value="1"/>
</dbReference>
<dbReference type="NCBIfam" id="NF009489">
    <property type="entry name" value="PRK12851.1"/>
    <property type="match status" value="1"/>
</dbReference>
<organism evidence="10 11">
    <name type="scientific">Pseudomonas fluorescens</name>
    <dbReference type="NCBI Taxonomy" id="294"/>
    <lineage>
        <taxon>Bacteria</taxon>
        <taxon>Pseudomonadati</taxon>
        <taxon>Pseudomonadota</taxon>
        <taxon>Gammaproteobacteria</taxon>
        <taxon>Pseudomonadales</taxon>
        <taxon>Pseudomonadaceae</taxon>
        <taxon>Pseudomonas</taxon>
    </lineage>
</organism>
<protein>
    <recommendedName>
        <fullName evidence="7">Chaperonin GroEL</fullName>
        <ecNumber evidence="7">5.6.1.7</ecNumber>
    </recommendedName>
    <alternativeName>
        <fullName evidence="7">60 kDa chaperonin</fullName>
    </alternativeName>
    <alternativeName>
        <fullName evidence="7">Chaperonin-60</fullName>
        <shortName evidence="7">Cpn60</shortName>
    </alternativeName>
</protein>
<dbReference type="Gene3D" id="1.10.560.10">
    <property type="entry name" value="GroEL-like equatorial domain"/>
    <property type="match status" value="1"/>
</dbReference>
<dbReference type="InterPro" id="IPR027413">
    <property type="entry name" value="GROEL-like_equatorial_sf"/>
</dbReference>
<evidence type="ECO:0000256" key="9">
    <source>
        <dbReference type="RuleBase" id="RU000419"/>
    </source>
</evidence>
<dbReference type="InterPro" id="IPR027409">
    <property type="entry name" value="GroEL-like_apical_dom_sf"/>
</dbReference>
<keyword evidence="5 7" id="KW-0143">Chaperone</keyword>
<dbReference type="CDD" id="cd03344">
    <property type="entry name" value="GroEL"/>
    <property type="match status" value="1"/>
</dbReference>
<dbReference type="HAMAP" id="MF_00600">
    <property type="entry name" value="CH60"/>
    <property type="match status" value="1"/>
</dbReference>
<dbReference type="Gene3D" id="3.50.7.10">
    <property type="entry name" value="GroEL"/>
    <property type="match status" value="1"/>
</dbReference>
<feature type="binding site" evidence="7">
    <location>
        <begin position="30"/>
        <end position="33"/>
    </location>
    <ligand>
        <name>ATP</name>
        <dbReference type="ChEBI" id="CHEBI:30616"/>
    </ligand>
</feature>
<keyword evidence="6 7" id="KW-0413">Isomerase</keyword>
<dbReference type="EC" id="5.6.1.7" evidence="7"/>
<dbReference type="GO" id="GO:0016853">
    <property type="term" value="F:isomerase activity"/>
    <property type="evidence" value="ECO:0007669"/>
    <property type="project" value="UniProtKB-KW"/>
</dbReference>
<keyword evidence="3 7" id="KW-0547">Nucleotide-binding</keyword>
<feature type="binding site" evidence="7">
    <location>
        <position position="495"/>
    </location>
    <ligand>
        <name>ATP</name>
        <dbReference type="ChEBI" id="CHEBI:30616"/>
    </ligand>
</feature>
<dbReference type="SUPFAM" id="SSF52029">
    <property type="entry name" value="GroEL apical domain-like"/>
    <property type="match status" value="1"/>
</dbReference>
<dbReference type="NCBIfam" id="NF009488">
    <property type="entry name" value="PRK12850.1"/>
    <property type="match status" value="1"/>
</dbReference>
<dbReference type="Proteomes" id="UP000327191">
    <property type="component" value="Unassembled WGS sequence"/>
</dbReference>
<comment type="subunit">
    <text evidence="7 9">Forms a cylinder of 14 subunits composed of two heptameric rings stacked back-to-back. Interacts with the co-chaperonin GroES.</text>
</comment>
<dbReference type="FunFam" id="1.10.560.10:FF:000001">
    <property type="entry name" value="60 kDa chaperonin"/>
    <property type="match status" value="1"/>
</dbReference>
<evidence type="ECO:0000256" key="8">
    <source>
        <dbReference type="RuleBase" id="RU000418"/>
    </source>
</evidence>
<feature type="binding site" evidence="7">
    <location>
        <position position="415"/>
    </location>
    <ligand>
        <name>ATP</name>
        <dbReference type="ChEBI" id="CHEBI:30616"/>
    </ligand>
</feature>
<comment type="subcellular location">
    <subcellularLocation>
        <location evidence="7">Cytoplasm</location>
    </subcellularLocation>
</comment>
<dbReference type="EMBL" id="CABVJE010000006">
    <property type="protein sequence ID" value="VVP90928.1"/>
    <property type="molecule type" value="Genomic_DNA"/>
</dbReference>
<evidence type="ECO:0000256" key="6">
    <source>
        <dbReference type="ARBA" id="ARBA00023235"/>
    </source>
</evidence>
<feature type="binding site" evidence="7">
    <location>
        <begin position="479"/>
        <end position="481"/>
    </location>
    <ligand>
        <name>ATP</name>
        <dbReference type="ChEBI" id="CHEBI:30616"/>
    </ligand>
</feature>
<dbReference type="RefSeq" id="WP_095943845.1">
    <property type="nucleotide sequence ID" value="NZ_CABVJE010000006.1"/>
</dbReference>
<evidence type="ECO:0000256" key="4">
    <source>
        <dbReference type="ARBA" id="ARBA00022840"/>
    </source>
</evidence>
<dbReference type="InterPro" id="IPR002423">
    <property type="entry name" value="Cpn60/GroEL/TCP-1"/>
</dbReference>
<evidence type="ECO:0000256" key="1">
    <source>
        <dbReference type="ARBA" id="ARBA00006607"/>
    </source>
</evidence>
<dbReference type="PROSITE" id="PS00296">
    <property type="entry name" value="CHAPERONINS_CPN60"/>
    <property type="match status" value="1"/>
</dbReference>
<dbReference type="GO" id="GO:0005737">
    <property type="term" value="C:cytoplasm"/>
    <property type="evidence" value="ECO:0007669"/>
    <property type="project" value="UniProtKB-SubCell"/>
</dbReference>
<dbReference type="GO" id="GO:0042026">
    <property type="term" value="P:protein refolding"/>
    <property type="evidence" value="ECO:0007669"/>
    <property type="project" value="UniProtKB-UniRule"/>
</dbReference>
<comment type="function">
    <text evidence="7 9">Together with its co-chaperonin GroES, plays an essential role in assisting protein folding. The GroEL-GroES system forms a nano-cage that allows encapsulation of the non-native substrate proteins and provides a physical environment optimized to promote and accelerate protein folding.</text>
</comment>
<comment type="similarity">
    <text evidence="1 7 8">Belongs to the chaperonin (HSP60) family.</text>
</comment>
<evidence type="ECO:0000256" key="3">
    <source>
        <dbReference type="ARBA" id="ARBA00022741"/>
    </source>
</evidence>
<dbReference type="FunFam" id="3.50.7.10:FF:000001">
    <property type="entry name" value="60 kDa chaperonin"/>
    <property type="match status" value="1"/>
</dbReference>
<dbReference type="NCBIfam" id="NF000592">
    <property type="entry name" value="PRK00013.1"/>
    <property type="match status" value="1"/>
</dbReference>
<dbReference type="GO" id="GO:0140662">
    <property type="term" value="F:ATP-dependent protein folding chaperone"/>
    <property type="evidence" value="ECO:0007669"/>
    <property type="project" value="InterPro"/>
</dbReference>
<dbReference type="SUPFAM" id="SSF54849">
    <property type="entry name" value="GroEL-intermediate domain like"/>
    <property type="match status" value="1"/>
</dbReference>
<proteinExistence type="inferred from homology"/>
<dbReference type="NCBIfam" id="NF009487">
    <property type="entry name" value="PRK12849.1"/>
    <property type="match status" value="1"/>
</dbReference>
<feature type="binding site" evidence="7">
    <location>
        <begin position="87"/>
        <end position="91"/>
    </location>
    <ligand>
        <name>ATP</name>
        <dbReference type="ChEBI" id="CHEBI:30616"/>
    </ligand>
</feature>
<dbReference type="GO" id="GO:0005524">
    <property type="term" value="F:ATP binding"/>
    <property type="evidence" value="ECO:0007669"/>
    <property type="project" value="UniProtKB-UniRule"/>
</dbReference>
<dbReference type="OrthoDB" id="9766614at2"/>
<dbReference type="Gene3D" id="3.30.260.10">
    <property type="entry name" value="TCP-1-like chaperonin intermediate domain"/>
    <property type="match status" value="1"/>
</dbReference>
<sequence>MAAKEVLFGDSARKKMLKGVNVLADAVKATLGPKGRNVIIEKSFGAPTITKDGVSVAKEIELEDRFENMGAQLVKDVASRANDDAGDGTTTATVLAQSIVNEGLKAVAAGMNPMDLKRGIDKATIAIVKELKNLSKPCADTKAIAQVGTISANSDNSIGDIIAEAMEKVGKEGVITVEEGTGLENELSVVEGMQFDRGYLSPYFVNKPETMVAELDNPLVLLVDKKISNIREMLPVLEAVAKAGRPLLIVSEDVEGEALATLVVNNMRGIVKVAAVKAPGFGDRRKAMLQDIAVLTGGTVISEEIGLSLEAATLENLGSAKRVTISKENTIIVDGAGVAGDIESRIAQIRAQVAETSSDYDREKLQERLAKLSGGVAVIKVGAGSEVEMKEKKARVEDALHATRAAVEEGVVPGGGVALIRALQTLNDLKGDNADQDVGIAVLRRAVEAPLRQIAANSGDEPSVVVNEVKNGKGNFGYNAATGEYGDMIEMGILDPTKVTRSALQAASSIGGLILTTEAAVADAPKKEGASGGGMPDMGGMGGMGGMM</sequence>
<gene>
    <name evidence="7 10" type="primary">groL</name>
    <name evidence="7" type="synonym">groEL</name>
    <name evidence="10" type="ORF">PS938_01565</name>
</gene>
<evidence type="ECO:0000256" key="7">
    <source>
        <dbReference type="HAMAP-Rule" id="MF_00600"/>
    </source>
</evidence>
<dbReference type="PRINTS" id="PR00298">
    <property type="entry name" value="CHAPERONIN60"/>
</dbReference>
<dbReference type="Pfam" id="PF00118">
    <property type="entry name" value="Cpn60_TCP1"/>
    <property type="match status" value="1"/>
</dbReference>
<dbReference type="InterPro" id="IPR018370">
    <property type="entry name" value="Chaperonin_Cpn60_CS"/>
</dbReference>
<accession>A0A5E7SYH5</accession>
<dbReference type="InterPro" id="IPR001844">
    <property type="entry name" value="Cpn60/GroEL"/>
</dbReference>
<evidence type="ECO:0000256" key="2">
    <source>
        <dbReference type="ARBA" id="ARBA00022490"/>
    </source>
</evidence>
<evidence type="ECO:0000313" key="10">
    <source>
        <dbReference type="EMBL" id="VVP90928.1"/>
    </source>
</evidence>
<dbReference type="InterPro" id="IPR027410">
    <property type="entry name" value="TCP-1-like_intermed_sf"/>
</dbReference>
<evidence type="ECO:0000313" key="11">
    <source>
        <dbReference type="Proteomes" id="UP000327191"/>
    </source>
</evidence>